<evidence type="ECO:0000313" key="3">
    <source>
        <dbReference type="Proteomes" id="UP001500843"/>
    </source>
</evidence>
<reference evidence="3" key="1">
    <citation type="journal article" date="2019" name="Int. J. Syst. Evol. Microbiol.">
        <title>The Global Catalogue of Microorganisms (GCM) 10K type strain sequencing project: providing services to taxonomists for standard genome sequencing and annotation.</title>
        <authorList>
            <consortium name="The Broad Institute Genomics Platform"/>
            <consortium name="The Broad Institute Genome Sequencing Center for Infectious Disease"/>
            <person name="Wu L."/>
            <person name="Ma J."/>
        </authorList>
    </citation>
    <scope>NUCLEOTIDE SEQUENCE [LARGE SCALE GENOMIC DNA]</scope>
    <source>
        <strain evidence="3">JCM 17975</strain>
    </source>
</reference>
<dbReference type="EMBL" id="BAABHM010000041">
    <property type="protein sequence ID" value="GAA4725863.1"/>
    <property type="molecule type" value="Genomic_DNA"/>
</dbReference>
<proteinExistence type="predicted"/>
<protein>
    <submittedName>
        <fullName evidence="2">Uncharacterized protein</fullName>
    </submittedName>
</protein>
<dbReference type="Proteomes" id="UP001500843">
    <property type="component" value="Unassembled WGS sequence"/>
</dbReference>
<evidence type="ECO:0000256" key="1">
    <source>
        <dbReference type="SAM" id="MobiDB-lite"/>
    </source>
</evidence>
<name>A0ABP8YBA7_9MICO</name>
<gene>
    <name evidence="2" type="ORF">GCM10023198_58640</name>
</gene>
<sequence>MTSGVVAVRPGQARSDWSEPRADSRDSRIQTSLDVPQRTKTCHKRVTIALSWREALIVTRFDSLTSMNP</sequence>
<comment type="caution">
    <text evidence="2">The sequence shown here is derived from an EMBL/GenBank/DDBJ whole genome shotgun (WGS) entry which is preliminary data.</text>
</comment>
<evidence type="ECO:0000313" key="2">
    <source>
        <dbReference type="EMBL" id="GAA4725863.1"/>
    </source>
</evidence>
<organism evidence="2 3">
    <name type="scientific">Promicromonospora umidemergens</name>
    <dbReference type="NCBI Taxonomy" id="629679"/>
    <lineage>
        <taxon>Bacteria</taxon>
        <taxon>Bacillati</taxon>
        <taxon>Actinomycetota</taxon>
        <taxon>Actinomycetes</taxon>
        <taxon>Micrococcales</taxon>
        <taxon>Promicromonosporaceae</taxon>
        <taxon>Promicromonospora</taxon>
    </lineage>
</organism>
<feature type="compositionally biased region" description="Basic and acidic residues" evidence="1">
    <location>
        <begin position="16"/>
        <end position="28"/>
    </location>
</feature>
<keyword evidence="3" id="KW-1185">Reference proteome</keyword>
<feature type="region of interest" description="Disordered" evidence="1">
    <location>
        <begin position="1"/>
        <end position="30"/>
    </location>
</feature>
<accession>A0ABP8YBA7</accession>